<dbReference type="PANTHER" id="PTHR43884">
    <property type="entry name" value="ACYL-COA DEHYDROGENASE"/>
    <property type="match status" value="1"/>
</dbReference>
<dbReference type="Pfam" id="PF02771">
    <property type="entry name" value="Acyl-CoA_dh_N"/>
    <property type="match status" value="1"/>
</dbReference>
<dbReference type="InterPro" id="IPR006091">
    <property type="entry name" value="Acyl-CoA_Oxase/DH_mid-dom"/>
</dbReference>
<feature type="domain" description="Acyl-CoA dehydrogenase/oxidase C-terminal" evidence="6">
    <location>
        <begin position="226"/>
        <end position="374"/>
    </location>
</feature>
<organism evidence="9 10">
    <name type="scientific">Sphingomonas floccifaciens</name>
    <dbReference type="NCBI Taxonomy" id="1844115"/>
    <lineage>
        <taxon>Bacteria</taxon>
        <taxon>Pseudomonadati</taxon>
        <taxon>Pseudomonadota</taxon>
        <taxon>Alphaproteobacteria</taxon>
        <taxon>Sphingomonadales</taxon>
        <taxon>Sphingomonadaceae</taxon>
        <taxon>Sphingomonas</taxon>
    </lineage>
</organism>
<dbReference type="InterPro" id="IPR006089">
    <property type="entry name" value="Acyl-CoA_DH_CS"/>
</dbReference>
<protein>
    <submittedName>
        <fullName evidence="9">Acyl-CoA dehydrogenase family protein</fullName>
        <ecNumber evidence="9">1.-.-.-</ecNumber>
    </submittedName>
</protein>
<keyword evidence="3 5" id="KW-0285">Flavoprotein</keyword>
<dbReference type="InterPro" id="IPR009100">
    <property type="entry name" value="AcylCoA_DH/oxidase_NM_dom_sf"/>
</dbReference>
<keyword evidence="4 5" id="KW-0274">FAD</keyword>
<dbReference type="RefSeq" id="WP_203311538.1">
    <property type="nucleotide sequence ID" value="NZ_JBHUFC010000038.1"/>
</dbReference>
<name>A0ABW4NIH7_9SPHN</name>
<dbReference type="Pfam" id="PF02770">
    <property type="entry name" value="Acyl-CoA_dh_M"/>
    <property type="match status" value="1"/>
</dbReference>
<comment type="cofactor">
    <cofactor evidence="1 5">
        <name>FAD</name>
        <dbReference type="ChEBI" id="CHEBI:57692"/>
    </cofactor>
</comment>
<dbReference type="SUPFAM" id="SSF47203">
    <property type="entry name" value="Acyl-CoA dehydrogenase C-terminal domain-like"/>
    <property type="match status" value="1"/>
</dbReference>
<sequence>MDFLPGDEQRMAVESVRRFLDDKLEPEIRAHGPGFIPRDLMRRWTGELTRFGHIAAPHDEEWGGLDMGWLTHLMIFEEIVYSSLDVAIPGFINAVGAELIRRSASPELQRRYLPGLIAGELFVSMGISEPDVGSDVAAVKTRAVRDGDHWVINGEKTWITNGAYSDVLVCTCRTGENEISHILIDRAESPYEVRDIEKMALNGQSTAQIFLTDCRVPVGNMLGQPGDGLRNTLKVFEIARCHMAMWSIGIARRALDEAIAYAKERTQHGRKIAGHQLIAEKLATMATQIDAARLLTHRAISLVDAGVRAETECAMAKWYATEMAIGVTRDALQIHGGNGVTREFIVERLVREAIICPIPDGTTEIQKLIISRALTGVGAFR</sequence>
<dbReference type="InterPro" id="IPR009075">
    <property type="entry name" value="AcylCo_DH/oxidase_C"/>
</dbReference>
<feature type="domain" description="Acyl-CoA dehydrogenase/oxidase N-terminal" evidence="8">
    <location>
        <begin position="7"/>
        <end position="120"/>
    </location>
</feature>
<evidence type="ECO:0000256" key="1">
    <source>
        <dbReference type="ARBA" id="ARBA00001974"/>
    </source>
</evidence>
<evidence type="ECO:0000256" key="4">
    <source>
        <dbReference type="ARBA" id="ARBA00022827"/>
    </source>
</evidence>
<dbReference type="PANTHER" id="PTHR43884:SF12">
    <property type="entry name" value="ISOVALERYL-COA DEHYDROGENASE, MITOCHONDRIAL-RELATED"/>
    <property type="match status" value="1"/>
</dbReference>
<evidence type="ECO:0000256" key="3">
    <source>
        <dbReference type="ARBA" id="ARBA00022630"/>
    </source>
</evidence>
<dbReference type="InterPro" id="IPR046373">
    <property type="entry name" value="Acyl-CoA_Oxase/DH_mid-dom_sf"/>
</dbReference>
<evidence type="ECO:0000259" key="8">
    <source>
        <dbReference type="Pfam" id="PF02771"/>
    </source>
</evidence>
<evidence type="ECO:0000313" key="10">
    <source>
        <dbReference type="Proteomes" id="UP001597283"/>
    </source>
</evidence>
<gene>
    <name evidence="9" type="ORF">ACFSC3_20670</name>
</gene>
<dbReference type="SUPFAM" id="SSF56645">
    <property type="entry name" value="Acyl-CoA dehydrogenase NM domain-like"/>
    <property type="match status" value="1"/>
</dbReference>
<dbReference type="Gene3D" id="1.20.140.10">
    <property type="entry name" value="Butyryl-CoA Dehydrogenase, subunit A, domain 3"/>
    <property type="match status" value="1"/>
</dbReference>
<dbReference type="EMBL" id="JBHUFC010000038">
    <property type="protein sequence ID" value="MFD1789975.1"/>
    <property type="molecule type" value="Genomic_DNA"/>
</dbReference>
<keyword evidence="5 9" id="KW-0560">Oxidoreductase</keyword>
<dbReference type="InterPro" id="IPR037069">
    <property type="entry name" value="AcylCoA_DH/ox_N_sf"/>
</dbReference>
<evidence type="ECO:0000256" key="2">
    <source>
        <dbReference type="ARBA" id="ARBA00009347"/>
    </source>
</evidence>
<evidence type="ECO:0000256" key="5">
    <source>
        <dbReference type="RuleBase" id="RU362125"/>
    </source>
</evidence>
<dbReference type="EC" id="1.-.-.-" evidence="9"/>
<dbReference type="Pfam" id="PF00441">
    <property type="entry name" value="Acyl-CoA_dh_1"/>
    <property type="match status" value="1"/>
</dbReference>
<dbReference type="GO" id="GO:0016491">
    <property type="term" value="F:oxidoreductase activity"/>
    <property type="evidence" value="ECO:0007669"/>
    <property type="project" value="UniProtKB-KW"/>
</dbReference>
<evidence type="ECO:0000259" key="6">
    <source>
        <dbReference type="Pfam" id="PF00441"/>
    </source>
</evidence>
<evidence type="ECO:0000259" key="7">
    <source>
        <dbReference type="Pfam" id="PF02770"/>
    </source>
</evidence>
<accession>A0ABW4NIH7</accession>
<keyword evidence="10" id="KW-1185">Reference proteome</keyword>
<dbReference type="InterPro" id="IPR013786">
    <property type="entry name" value="AcylCoA_DH/ox_N"/>
</dbReference>
<dbReference type="Proteomes" id="UP001597283">
    <property type="component" value="Unassembled WGS sequence"/>
</dbReference>
<proteinExistence type="inferred from homology"/>
<evidence type="ECO:0000313" key="9">
    <source>
        <dbReference type="EMBL" id="MFD1789975.1"/>
    </source>
</evidence>
<comment type="caution">
    <text evidence="9">The sequence shown here is derived from an EMBL/GenBank/DDBJ whole genome shotgun (WGS) entry which is preliminary data.</text>
</comment>
<dbReference type="InterPro" id="IPR036250">
    <property type="entry name" value="AcylCo_DH-like_C"/>
</dbReference>
<dbReference type="Gene3D" id="1.10.540.10">
    <property type="entry name" value="Acyl-CoA dehydrogenase/oxidase, N-terminal domain"/>
    <property type="match status" value="1"/>
</dbReference>
<dbReference type="Gene3D" id="2.40.110.10">
    <property type="entry name" value="Butyryl-CoA Dehydrogenase, subunit A, domain 2"/>
    <property type="match status" value="1"/>
</dbReference>
<dbReference type="PROSITE" id="PS00073">
    <property type="entry name" value="ACYL_COA_DH_2"/>
    <property type="match status" value="1"/>
</dbReference>
<reference evidence="10" key="1">
    <citation type="journal article" date="2019" name="Int. J. Syst. Evol. Microbiol.">
        <title>The Global Catalogue of Microorganisms (GCM) 10K type strain sequencing project: providing services to taxonomists for standard genome sequencing and annotation.</title>
        <authorList>
            <consortium name="The Broad Institute Genomics Platform"/>
            <consortium name="The Broad Institute Genome Sequencing Center for Infectious Disease"/>
            <person name="Wu L."/>
            <person name="Ma J."/>
        </authorList>
    </citation>
    <scope>NUCLEOTIDE SEQUENCE [LARGE SCALE GENOMIC DNA]</scope>
    <source>
        <strain evidence="10">Q85</strain>
    </source>
</reference>
<comment type="similarity">
    <text evidence="2 5">Belongs to the acyl-CoA dehydrogenase family.</text>
</comment>
<feature type="domain" description="Acyl-CoA oxidase/dehydrogenase middle" evidence="7">
    <location>
        <begin position="124"/>
        <end position="214"/>
    </location>
</feature>